<feature type="region of interest" description="Disordered" evidence="1">
    <location>
        <begin position="193"/>
        <end position="219"/>
    </location>
</feature>
<name>A0A182JMT2_ANOAO</name>
<proteinExistence type="predicted"/>
<dbReference type="EnsemblMetazoa" id="AATE021000-RA">
    <property type="protein sequence ID" value="AATE021000-PA.1"/>
    <property type="gene ID" value="AATE021000"/>
</dbReference>
<sequence length="317" mass="34095">MSANELSAAEEKLDLAAIEWDAIESGDFLEHDHLRHGVQLCGPSWPMAGPPPFPMDEELHRALTPGTMIVRVNSLQGFRCILRRYPTSSFFSVPGTLATVHNPQLLDVLVPDTPAGDVFYRKLYSDIVGFTSAELWPGCLTGPAARPSVLVLPASHPDDERLNAMEFVATPVSSPSSSTEELGFDFEDEPACGELSFDPSFEPPQPPPSPSSPPSDSAQAQCDVFLGESPLDLRALLSPPPHTPGSSPRPSSPGWYAQHDYSYYAGIPAGLPLTTHDQLSPLPTTPNTCHTPPTPGASPHATMPPGDRQHQVPFKPV</sequence>
<evidence type="ECO:0000313" key="2">
    <source>
        <dbReference type="EnsemblMetazoa" id="AATE021000-PA.1"/>
    </source>
</evidence>
<protein>
    <submittedName>
        <fullName evidence="2">Uncharacterized protein</fullName>
    </submittedName>
</protein>
<feature type="region of interest" description="Disordered" evidence="1">
    <location>
        <begin position="267"/>
        <end position="317"/>
    </location>
</feature>
<reference evidence="2" key="1">
    <citation type="submission" date="2022-08" db="UniProtKB">
        <authorList>
            <consortium name="EnsemblMetazoa"/>
        </authorList>
    </citation>
    <scope>IDENTIFICATION</scope>
    <source>
        <strain evidence="2">EBRO</strain>
    </source>
</reference>
<dbReference type="EMBL" id="AXCP01007546">
    <property type="status" value="NOT_ANNOTATED_CDS"/>
    <property type="molecule type" value="Genomic_DNA"/>
</dbReference>
<dbReference type="AlphaFoldDB" id="A0A182JMT2"/>
<evidence type="ECO:0000256" key="1">
    <source>
        <dbReference type="SAM" id="MobiDB-lite"/>
    </source>
</evidence>
<feature type="region of interest" description="Disordered" evidence="1">
    <location>
        <begin position="233"/>
        <end position="254"/>
    </location>
</feature>
<accession>A0A182JMT2</accession>
<feature type="compositionally biased region" description="Low complexity" evidence="1">
    <location>
        <begin position="281"/>
        <end position="291"/>
    </location>
</feature>
<feature type="compositionally biased region" description="Pro residues" evidence="1">
    <location>
        <begin position="201"/>
        <end position="213"/>
    </location>
</feature>
<feature type="compositionally biased region" description="Low complexity" evidence="1">
    <location>
        <begin position="244"/>
        <end position="253"/>
    </location>
</feature>
<dbReference type="VEuPathDB" id="VectorBase:AATE021000"/>
<organism evidence="2">
    <name type="scientific">Anopheles atroparvus</name>
    <name type="common">European mosquito</name>
    <dbReference type="NCBI Taxonomy" id="41427"/>
    <lineage>
        <taxon>Eukaryota</taxon>
        <taxon>Metazoa</taxon>
        <taxon>Ecdysozoa</taxon>
        <taxon>Arthropoda</taxon>
        <taxon>Hexapoda</taxon>
        <taxon>Insecta</taxon>
        <taxon>Pterygota</taxon>
        <taxon>Neoptera</taxon>
        <taxon>Endopterygota</taxon>
        <taxon>Diptera</taxon>
        <taxon>Nematocera</taxon>
        <taxon>Culicoidea</taxon>
        <taxon>Culicidae</taxon>
        <taxon>Anophelinae</taxon>
        <taxon>Anopheles</taxon>
    </lineage>
</organism>